<dbReference type="EMBL" id="VIVR01000001">
    <property type="protein sequence ID" value="TWE15690.1"/>
    <property type="molecule type" value="Genomic_DNA"/>
</dbReference>
<dbReference type="AlphaFoldDB" id="A0A561EJ96"/>
<dbReference type="InterPro" id="IPR037523">
    <property type="entry name" value="VOC_core"/>
</dbReference>
<dbReference type="SUPFAM" id="SSF54593">
    <property type="entry name" value="Glyoxalase/Bleomycin resistance protein/Dihydroxybiphenyl dioxygenase"/>
    <property type="match status" value="1"/>
</dbReference>
<dbReference type="Pfam" id="PF18029">
    <property type="entry name" value="Glyoxalase_6"/>
    <property type="match status" value="1"/>
</dbReference>
<comment type="caution">
    <text evidence="2">The sequence shown here is derived from an EMBL/GenBank/DDBJ whole genome shotgun (WGS) entry which is preliminary data.</text>
</comment>
<dbReference type="CDD" id="cd06587">
    <property type="entry name" value="VOC"/>
    <property type="match status" value="1"/>
</dbReference>
<gene>
    <name evidence="2" type="ORF">FB465_0616</name>
</gene>
<accession>A0A561EJ96</accession>
<evidence type="ECO:0000313" key="3">
    <source>
        <dbReference type="Proteomes" id="UP000318416"/>
    </source>
</evidence>
<dbReference type="PANTHER" id="PTHR35908:SF1">
    <property type="entry name" value="CONSERVED PROTEIN"/>
    <property type="match status" value="1"/>
</dbReference>
<dbReference type="Proteomes" id="UP000318416">
    <property type="component" value="Unassembled WGS sequence"/>
</dbReference>
<dbReference type="InterPro" id="IPR029068">
    <property type="entry name" value="Glyas_Bleomycin-R_OHBP_Dase"/>
</dbReference>
<sequence length="119" mass="13132">MVSSMGLEWEQVVVDAADPAALGRWWAGALGWAVVNDADDEFEIRPAPDRLPGIVFVPVPEAKKLKNRLHLDFRPDSQAAEVERLLALGARRADVGQGRQTWVVLADPEGNEFCVLSQR</sequence>
<organism evidence="2 3">
    <name type="scientific">Kitasatospora atroaurantiaca</name>
    <dbReference type="NCBI Taxonomy" id="285545"/>
    <lineage>
        <taxon>Bacteria</taxon>
        <taxon>Bacillati</taxon>
        <taxon>Actinomycetota</taxon>
        <taxon>Actinomycetes</taxon>
        <taxon>Kitasatosporales</taxon>
        <taxon>Streptomycetaceae</taxon>
        <taxon>Kitasatospora</taxon>
    </lineage>
</organism>
<dbReference type="InterPro" id="IPR041581">
    <property type="entry name" value="Glyoxalase_6"/>
</dbReference>
<protein>
    <recommendedName>
        <fullName evidence="1">VOC domain-containing protein</fullName>
    </recommendedName>
</protein>
<proteinExistence type="predicted"/>
<reference evidence="2 3" key="1">
    <citation type="submission" date="2019-06" db="EMBL/GenBank/DDBJ databases">
        <title>Sequencing the genomes of 1000 actinobacteria strains.</title>
        <authorList>
            <person name="Klenk H.-P."/>
        </authorList>
    </citation>
    <scope>NUCLEOTIDE SEQUENCE [LARGE SCALE GENOMIC DNA]</scope>
    <source>
        <strain evidence="2 3">DSM 41649</strain>
    </source>
</reference>
<feature type="domain" description="VOC" evidence="1">
    <location>
        <begin position="8"/>
        <end position="118"/>
    </location>
</feature>
<dbReference type="Gene3D" id="3.10.180.10">
    <property type="entry name" value="2,3-Dihydroxybiphenyl 1,2-Dioxygenase, domain 1"/>
    <property type="match status" value="1"/>
</dbReference>
<name>A0A561EJ96_9ACTN</name>
<evidence type="ECO:0000313" key="2">
    <source>
        <dbReference type="EMBL" id="TWE15690.1"/>
    </source>
</evidence>
<dbReference type="PANTHER" id="PTHR35908">
    <property type="entry name" value="HYPOTHETICAL FUSION PROTEIN"/>
    <property type="match status" value="1"/>
</dbReference>
<dbReference type="PROSITE" id="PS51819">
    <property type="entry name" value="VOC"/>
    <property type="match status" value="1"/>
</dbReference>
<evidence type="ECO:0000259" key="1">
    <source>
        <dbReference type="PROSITE" id="PS51819"/>
    </source>
</evidence>
<keyword evidence="3" id="KW-1185">Reference proteome</keyword>